<proteinExistence type="predicted"/>
<dbReference type="AlphaFoldDB" id="A0A015YHY8"/>
<dbReference type="Gene3D" id="1.10.274.110">
    <property type="match status" value="1"/>
</dbReference>
<dbReference type="PATRIC" id="fig|1339327.3.peg.14"/>
<evidence type="ECO:0000313" key="1">
    <source>
        <dbReference type="EMBL" id="EXZ31517.1"/>
    </source>
</evidence>
<sequence>MIQEVEKSPKVALCRACYGTGKVKKVVEYPSRIFGKKRSETVEEVCRQCEGSGRVTVSAKMTLDIRPYKPKVEPSMND</sequence>
<dbReference type="GeneID" id="93559124"/>
<dbReference type="InterPro" id="IPR036410">
    <property type="entry name" value="HSP_DnaJ_Cys-rich_dom_sf"/>
</dbReference>
<name>A0A015YHY8_BACFG</name>
<dbReference type="Proteomes" id="UP000022082">
    <property type="component" value="Unassembled WGS sequence"/>
</dbReference>
<protein>
    <submittedName>
        <fullName evidence="1">Putative chaperone protein DnaJ</fullName>
    </submittedName>
</protein>
<reference evidence="1 2" key="1">
    <citation type="submission" date="2014-02" db="EMBL/GenBank/DDBJ databases">
        <authorList>
            <person name="Sears C."/>
            <person name="Carroll K."/>
            <person name="Sack B.R."/>
            <person name="Qadri F."/>
            <person name="Myers L.L."/>
            <person name="Chung G.-T."/>
            <person name="Escheverria P."/>
            <person name="Fraser C.M."/>
            <person name="Sadzewicz L."/>
            <person name="Shefchek K.A."/>
            <person name="Tallon L."/>
            <person name="Das S.P."/>
            <person name="Daugherty S."/>
            <person name="Mongodin E.F."/>
        </authorList>
    </citation>
    <scope>NUCLEOTIDE SEQUENCE [LARGE SCALE GENOMIC DNA]</scope>
    <source>
        <strain evidence="1 2">S36L11</strain>
    </source>
</reference>
<dbReference type="RefSeq" id="WP_005798297.1">
    <property type="nucleotide sequence ID" value="NZ_JGDJ01000002.1"/>
</dbReference>
<dbReference type="EMBL" id="JGDJ01000002">
    <property type="protein sequence ID" value="EXZ31517.1"/>
    <property type="molecule type" value="Genomic_DNA"/>
</dbReference>
<dbReference type="SUPFAM" id="SSF57938">
    <property type="entry name" value="DnaJ/Hsp40 cysteine-rich domain"/>
    <property type="match status" value="1"/>
</dbReference>
<gene>
    <name evidence="1" type="ORF">M136_4704</name>
</gene>
<dbReference type="InterPro" id="IPR038500">
    <property type="entry name" value="Antitermination_sf"/>
</dbReference>
<comment type="caution">
    <text evidence="1">The sequence shown here is derived from an EMBL/GenBank/DDBJ whole genome shotgun (WGS) entry which is preliminary data.</text>
</comment>
<accession>A0A015YHY8</accession>
<organism evidence="1 2">
    <name type="scientific">Bacteroides fragilis str. S36L11</name>
    <dbReference type="NCBI Taxonomy" id="1339327"/>
    <lineage>
        <taxon>Bacteria</taxon>
        <taxon>Pseudomonadati</taxon>
        <taxon>Bacteroidota</taxon>
        <taxon>Bacteroidia</taxon>
        <taxon>Bacteroidales</taxon>
        <taxon>Bacteroidaceae</taxon>
        <taxon>Bacteroides</taxon>
    </lineage>
</organism>
<evidence type="ECO:0000313" key="2">
    <source>
        <dbReference type="Proteomes" id="UP000022082"/>
    </source>
</evidence>